<evidence type="ECO:0000256" key="1">
    <source>
        <dbReference type="ARBA" id="ARBA00004167"/>
    </source>
</evidence>
<dbReference type="InterPro" id="IPR028994">
    <property type="entry name" value="Integrin_alpha_N"/>
</dbReference>
<dbReference type="InterPro" id="IPR015943">
    <property type="entry name" value="WD40/YVTN_repeat-like_dom_sf"/>
</dbReference>
<organism evidence="9">
    <name type="scientific">Picocystis salinarum</name>
    <dbReference type="NCBI Taxonomy" id="88271"/>
    <lineage>
        <taxon>Eukaryota</taxon>
        <taxon>Viridiplantae</taxon>
        <taxon>Chlorophyta</taxon>
        <taxon>Picocystophyceae</taxon>
        <taxon>Picocystales</taxon>
        <taxon>Picocystaceae</taxon>
        <taxon>Picocystis</taxon>
    </lineage>
</organism>
<gene>
    <name evidence="9" type="ORF">PSAL00342_LOCUS6129</name>
</gene>
<dbReference type="AlphaFoldDB" id="A0A7S3XE24"/>
<feature type="chain" id="PRO_5031379691" description="DEX1 C-terminal domain-containing protein" evidence="7">
    <location>
        <begin position="23"/>
        <end position="801"/>
    </location>
</feature>
<feature type="region of interest" description="Disordered" evidence="6">
    <location>
        <begin position="198"/>
        <end position="222"/>
    </location>
</feature>
<dbReference type="InterPro" id="IPR045232">
    <property type="entry name" value="FAM234"/>
</dbReference>
<dbReference type="PANTHER" id="PTHR21419">
    <property type="match status" value="1"/>
</dbReference>
<dbReference type="Pfam" id="PF23722">
    <property type="entry name" value="Beta-sand_DEX1"/>
    <property type="match status" value="1"/>
</dbReference>
<evidence type="ECO:0000256" key="7">
    <source>
        <dbReference type="SAM" id="SignalP"/>
    </source>
</evidence>
<keyword evidence="5" id="KW-0472">Membrane</keyword>
<dbReference type="EMBL" id="HBIS01006757">
    <property type="protein sequence ID" value="CAE0612294.1"/>
    <property type="molecule type" value="Transcribed_RNA"/>
</dbReference>
<evidence type="ECO:0000256" key="6">
    <source>
        <dbReference type="SAM" id="MobiDB-lite"/>
    </source>
</evidence>
<dbReference type="GO" id="GO:0016020">
    <property type="term" value="C:membrane"/>
    <property type="evidence" value="ECO:0007669"/>
    <property type="project" value="UniProtKB-SubCell"/>
</dbReference>
<accession>A0A7S3XE24</accession>
<proteinExistence type="predicted"/>
<evidence type="ECO:0000259" key="8">
    <source>
        <dbReference type="Pfam" id="PF23722"/>
    </source>
</evidence>
<dbReference type="Pfam" id="PF13517">
    <property type="entry name" value="FG-GAP_3"/>
    <property type="match status" value="1"/>
</dbReference>
<evidence type="ECO:0000256" key="4">
    <source>
        <dbReference type="ARBA" id="ARBA00022989"/>
    </source>
</evidence>
<dbReference type="SUPFAM" id="SSF69318">
    <property type="entry name" value="Integrin alpha N-terminal domain"/>
    <property type="match status" value="1"/>
</dbReference>
<evidence type="ECO:0000256" key="3">
    <source>
        <dbReference type="ARBA" id="ARBA00022729"/>
    </source>
</evidence>
<dbReference type="InterPro" id="IPR056376">
    <property type="entry name" value="DEX1_C"/>
</dbReference>
<evidence type="ECO:0000256" key="2">
    <source>
        <dbReference type="ARBA" id="ARBA00022692"/>
    </source>
</evidence>
<dbReference type="Gene3D" id="2.130.10.10">
    <property type="entry name" value="YVTN repeat-like/Quinoprotein amine dehydrogenase"/>
    <property type="match status" value="1"/>
</dbReference>
<feature type="signal peptide" evidence="7">
    <location>
        <begin position="1"/>
        <end position="22"/>
    </location>
</feature>
<evidence type="ECO:0000313" key="9">
    <source>
        <dbReference type="EMBL" id="CAE0612294.1"/>
    </source>
</evidence>
<evidence type="ECO:0000256" key="5">
    <source>
        <dbReference type="ARBA" id="ARBA00023136"/>
    </source>
</evidence>
<name>A0A7S3XE24_9CHLO</name>
<dbReference type="PANTHER" id="PTHR21419:SF23">
    <property type="entry name" value="PROTEIN DEFECTIVE IN EXINE FORMATION 1"/>
    <property type="match status" value="1"/>
</dbReference>
<keyword evidence="3 7" id="KW-0732">Signal</keyword>
<keyword evidence="4" id="KW-1133">Transmembrane helix</keyword>
<sequence>MDAKKRWKAALLCSLCVASGRAASKAEGTARNAAGTASEACPAGVEVRWMKPTRSSVYATPLITPFLSEDGEKSIVVPSFHRYLEVMRGSTGEEVPGWPAEHPSDVHAAPLLHDVDHDGALDVLLATYDGHVLFYKDNGELMKRRSFRLPSLQVKEGWYVGLKPDHVNHDDPDVGLRDTHTGDAGAALLSEEDILKSTREEASGERNVQGRGGTADKAGRKTLQVEDQVERGQHQLSEEAAGSFDVFDEADGNGDEAEGGAVGEIHEDEDGMFEGWEDDEAYDEEEDYDVYDDDERRWDRHAGEDELDELWDEDWWDDFSAVLEDGQVKVDPHVLCTPALGDLDGDGRTDLVVALSHFFDRERYDDPAHAWRLNGVQASKYVASSLVAYDLTNRTIKWHQHLDLSTDETFYRAYAFAAPTLVDVDDDGKLEVVLGTSMGFLYVLNADGTNRAGWPKQMGEIQGQVTAADVDTDGHVELLVADRRGNVVAFRGRTGDRLWERHVNGMVSQEVTVADVDGDGALEVVLGTSTGHIHVLRGVDGRPVAPFPFRTRGRIASPVLPVKLLDSRPSLHLVVLAFDGILYMVDGATGCADVRELGETSYTMVLADDLDDDGRMDLVVTTMNGNVYLLDTSSPSHPLKATSAVPYVHRHQWYGVHVREEGRRMQEANTRRLRVRYRIVDARPAPRGNASGSDRSPYRVRATLHARCTSCVDPHPAWTSYTDVSLARAPGWHGLTLSVPSQPSAGRVVVSVTDAFRCTTSASATFAFHLRPVRLLKWLYASPALLLFVGWIRRRPSSALP</sequence>
<reference evidence="9" key="1">
    <citation type="submission" date="2021-01" db="EMBL/GenBank/DDBJ databases">
        <authorList>
            <person name="Corre E."/>
            <person name="Pelletier E."/>
            <person name="Niang G."/>
            <person name="Scheremetjew M."/>
            <person name="Finn R."/>
            <person name="Kale V."/>
            <person name="Holt S."/>
            <person name="Cochrane G."/>
            <person name="Meng A."/>
            <person name="Brown T."/>
            <person name="Cohen L."/>
        </authorList>
    </citation>
    <scope>NUCLEOTIDE SEQUENCE</scope>
    <source>
        <strain evidence="9">CCMP1897</strain>
    </source>
</reference>
<protein>
    <recommendedName>
        <fullName evidence="8">DEX1 C-terminal domain-containing protein</fullName>
    </recommendedName>
</protein>
<feature type="domain" description="DEX1 C-terminal" evidence="8">
    <location>
        <begin position="655"/>
        <end position="769"/>
    </location>
</feature>
<comment type="subcellular location">
    <subcellularLocation>
        <location evidence="1">Membrane</location>
        <topology evidence="1">Single-pass membrane protein</topology>
    </subcellularLocation>
</comment>
<dbReference type="InterPro" id="IPR013517">
    <property type="entry name" value="FG-GAP"/>
</dbReference>
<keyword evidence="2" id="KW-0812">Transmembrane</keyword>